<dbReference type="Gene3D" id="3.30.565.60">
    <property type="match status" value="1"/>
</dbReference>
<protein>
    <submittedName>
        <fullName evidence="2">Putative transcriptional regulator</fullName>
    </submittedName>
</protein>
<name>A0A0H3B770_YERPY</name>
<dbReference type="AlphaFoldDB" id="A0A0H3B770"/>
<gene>
    <name evidence="2" type="ordered locus">YPK_4173</name>
</gene>
<dbReference type="InterPro" id="IPR038461">
    <property type="entry name" value="Schlafen_AlbA_2_dom_sf"/>
</dbReference>
<dbReference type="Pfam" id="PF04326">
    <property type="entry name" value="SLFN_AlbA_2"/>
    <property type="match status" value="1"/>
</dbReference>
<dbReference type="PANTHER" id="PTHR30595:SF6">
    <property type="entry name" value="SCHLAFEN ALBA-2 DOMAIN-CONTAINING PROTEIN"/>
    <property type="match status" value="1"/>
</dbReference>
<dbReference type="InterPro" id="IPR007421">
    <property type="entry name" value="Schlafen_AlbA_2_dom"/>
</dbReference>
<dbReference type="EMBL" id="CP000950">
    <property type="protein sequence ID" value="ACA70432.1"/>
    <property type="molecule type" value="Genomic_DNA"/>
</dbReference>
<dbReference type="Gene3D" id="3.30.950.30">
    <property type="entry name" value="Schlafen, AAA domain"/>
    <property type="match status" value="1"/>
</dbReference>
<sequence>MFQINDLTDLQGLSESSELEFKLAQGKDGTGKLPDDFWPTYSAMANCRGGCVVLGIKEKKGVFSIAGIEDVNIVKKQLFDLVGNRKKVNVNLLTDQHVQVTTLEGKNIIVVSIPIARREQKPIYLNNQPMTETWIRSHEGDHRCSEEQVRRMMAEQVEESRDNRIVANFDMSDITIESLQAYRNLLSASNPTHPALELDNFAFLRSIGGWRKDRQTGVEGMTLAGVLMFGTWEAIQDIAPNYFVDYQERPEAKTERRWVDRICPDGTWSGNVFDFYRRTYRKLIADLKIPFELKDGIRQDDTQIHTALREALVNTLVHADYTGRTHILVVKRPDLFGFRNPGTMRVPPEQAIKGYESDCRNRLMHQMFLIIGAGERSGSGIPKIFSGWKWADWRIPRLYEKTEPEQTLLELSIGNLVSEETAFLLHYKFGERVDSLSELERGIVITAAVEGWIDHERACQLTSLHSREVTLTLPRLVSNGFLIPHGEKRNKSYTLPGEELPSPDEVFAINPLSPEHLMAKNKEIITDNGEMITDSNTLITDSDKYITDNGQERDSLGRFISEKLPHPYIDNFTCLSLSLQQELNDISKLAREKKRLPNEIMDNIVLTLCKGHFIPLSIIAMLTSRTPQNIREKQIVPLVEQGKIRLAFPHARKHKKQGYIANE</sequence>
<proteinExistence type="predicted"/>
<organism evidence="2">
    <name type="scientific">Yersinia pseudotuberculosis serotype O:3 (strain YPIII)</name>
    <dbReference type="NCBI Taxonomy" id="502800"/>
    <lineage>
        <taxon>Bacteria</taxon>
        <taxon>Pseudomonadati</taxon>
        <taxon>Pseudomonadota</taxon>
        <taxon>Gammaproteobacteria</taxon>
        <taxon>Enterobacterales</taxon>
        <taxon>Yersiniaceae</taxon>
        <taxon>Yersinia</taxon>
    </lineage>
</organism>
<dbReference type="PATRIC" id="fig|502800.11.peg.524"/>
<evidence type="ECO:0000313" key="2">
    <source>
        <dbReference type="EMBL" id="ACA70432.1"/>
    </source>
</evidence>
<dbReference type="RefSeq" id="WP_012304775.1">
    <property type="nucleotide sequence ID" value="NZ_CP009792.1"/>
</dbReference>
<accession>A0A0H3B770</accession>
<evidence type="ECO:0000259" key="1">
    <source>
        <dbReference type="Pfam" id="PF04326"/>
    </source>
</evidence>
<dbReference type="PANTHER" id="PTHR30595">
    <property type="entry name" value="GLPR-RELATED TRANSCRIPTIONAL REPRESSOR"/>
    <property type="match status" value="1"/>
</dbReference>
<dbReference type="InterPro" id="IPR038475">
    <property type="entry name" value="RecG_C_sf"/>
</dbReference>
<reference evidence="2" key="1">
    <citation type="submission" date="2008-02" db="EMBL/GenBank/DDBJ databases">
        <title>Complete sequence of Yersinia pseudotuberculosis YPIII.</title>
        <authorList>
            <consortium name="US DOE Joint Genome Institute"/>
            <person name="Challacombe J.F."/>
            <person name="Bruce D."/>
            <person name="Detter J.C."/>
            <person name="Green L."/>
            <person name="Land M."/>
            <person name="Munk C."/>
            <person name="Lindler L.E."/>
            <person name="Nikolich M.P."/>
            <person name="Brettin T."/>
        </authorList>
    </citation>
    <scope>NUCLEOTIDE SEQUENCE</scope>
    <source>
        <strain evidence="2">YPIII</strain>
    </source>
</reference>
<feature type="domain" description="Schlafen AlbA-2" evidence="1">
    <location>
        <begin position="15"/>
        <end position="143"/>
    </location>
</feature>
<dbReference type="KEGG" id="ypy:YPK_4173"/>